<keyword evidence="4" id="KW-0862">Zinc</keyword>
<comment type="cofactor">
    <cofactor evidence="1">
        <name>Zn(2+)</name>
        <dbReference type="ChEBI" id="CHEBI:29105"/>
    </cofactor>
</comment>
<dbReference type="NCBIfam" id="TIGR00069">
    <property type="entry name" value="hisD"/>
    <property type="match status" value="1"/>
</dbReference>
<keyword evidence="5 6" id="KW-0560">Oxidoreductase</keyword>
<dbReference type="PIRSF" id="PIRSF000099">
    <property type="entry name" value="Histidinol_dh"/>
    <property type="match status" value="1"/>
</dbReference>
<evidence type="ECO:0000256" key="2">
    <source>
        <dbReference type="ARBA" id="ARBA00010178"/>
    </source>
</evidence>
<organism evidence="11 12">
    <name type="scientific">Gluconobacter albidus</name>
    <dbReference type="NCBI Taxonomy" id="318683"/>
    <lineage>
        <taxon>Bacteria</taxon>
        <taxon>Pseudomonadati</taxon>
        <taxon>Pseudomonadota</taxon>
        <taxon>Alphaproteobacteria</taxon>
        <taxon>Acetobacterales</taxon>
        <taxon>Acetobacteraceae</taxon>
        <taxon>Gluconobacter</taxon>
    </lineage>
</organism>
<dbReference type="Proteomes" id="UP000075636">
    <property type="component" value="Unassembled WGS sequence"/>
</dbReference>
<protein>
    <submittedName>
        <fullName evidence="11">Histidinol dehydrogenase</fullName>
    </submittedName>
</protein>
<evidence type="ECO:0000256" key="7">
    <source>
        <dbReference type="PIRSR" id="PIRSR000099-1"/>
    </source>
</evidence>
<evidence type="ECO:0000256" key="3">
    <source>
        <dbReference type="ARBA" id="ARBA00022723"/>
    </source>
</evidence>
<accession>A0A149SYD6</accession>
<evidence type="ECO:0000313" key="14">
    <source>
        <dbReference type="Proteomes" id="UP001156672"/>
    </source>
</evidence>
<dbReference type="FunFam" id="3.40.50.1980:FF:000001">
    <property type="entry name" value="Histidinol dehydrogenase"/>
    <property type="match status" value="1"/>
</dbReference>
<dbReference type="Gene3D" id="3.40.50.1980">
    <property type="entry name" value="Nitrogenase molybdenum iron protein domain"/>
    <property type="match status" value="2"/>
</dbReference>
<dbReference type="EMBL" id="LHZR01000107">
    <property type="protein sequence ID" value="KXV47849.1"/>
    <property type="molecule type" value="Genomic_DNA"/>
</dbReference>
<comment type="caution">
    <text evidence="11">The sequence shown here is derived from an EMBL/GenBank/DDBJ whole genome shotgun (WGS) entry which is preliminary data.</text>
</comment>
<dbReference type="STRING" id="318683.A0U94_00395"/>
<keyword evidence="14" id="KW-1185">Reference proteome</keyword>
<dbReference type="GO" id="GO:0051287">
    <property type="term" value="F:NAD binding"/>
    <property type="evidence" value="ECO:0007669"/>
    <property type="project" value="InterPro"/>
</dbReference>
<name>A0A149SYD6_9PROT</name>
<dbReference type="SUPFAM" id="SSF53720">
    <property type="entry name" value="ALDH-like"/>
    <property type="match status" value="1"/>
</dbReference>
<dbReference type="InterPro" id="IPR022695">
    <property type="entry name" value="Histidinol_DH_monofunct"/>
</dbReference>
<sequence length="442" mass="47514">MSENITFHDLTQTGTIPEALLQRTESDLSVFFERVKPIIERVRTEGDAALRHFAQAFDGVTAPEMSIRATPEEFDAAFASIEPDVLESIKYGIRNIRRFHEAQKPEESWMIEVQPGIWAGDRNIPIDSVACYVPRGKGSFPSVVNMTTIPGKVAGVPRLIIVTPPSPDGTVDAGTLVAARLIGVEEVYKCGGAQAVAAVAFGTETVPACAKIVGPGSPYVVAAKRLLSDRIDPGIPAGPSESIILTDDSVDPVLAALDLIIESEHGPDSSAWLVTSSRRVAEGVIAALPAHWAEMDPKRADFSRTVLGGAHGGVILTKDFSAAVDFTNAYAPEHLEILTVDPMADLGRIRNAGEVLLGTASPVTLCNYVLGPNAVLPTNRAARTHSPLSVHDFMKRMSFARVSPEAYPEAARHAERFARYENFSGHARAVSSARPMPKIQPR</sequence>
<feature type="active site" description="Proton acceptor" evidence="7">
    <location>
        <position position="333"/>
    </location>
</feature>
<dbReference type="PATRIC" id="fig|318683.5.peg.1851"/>
<evidence type="ECO:0000313" key="10">
    <source>
        <dbReference type="EMBL" id="KXV36984.1"/>
    </source>
</evidence>
<dbReference type="Gene3D" id="1.20.5.1300">
    <property type="match status" value="1"/>
</dbReference>
<evidence type="ECO:0000256" key="4">
    <source>
        <dbReference type="ARBA" id="ARBA00022833"/>
    </source>
</evidence>
<dbReference type="OrthoDB" id="9805269at2"/>
<evidence type="ECO:0000313" key="9">
    <source>
        <dbReference type="EMBL" id="GLQ69836.1"/>
    </source>
</evidence>
<dbReference type="GO" id="GO:0005829">
    <property type="term" value="C:cytosol"/>
    <property type="evidence" value="ECO:0007669"/>
    <property type="project" value="TreeGrafter"/>
</dbReference>
<dbReference type="RefSeq" id="WP_061510420.1">
    <property type="nucleotide sequence ID" value="NZ_BEWL01000011.1"/>
</dbReference>
<feature type="active site" description="Proton acceptor" evidence="7">
    <location>
        <position position="334"/>
    </location>
</feature>
<evidence type="ECO:0000256" key="1">
    <source>
        <dbReference type="ARBA" id="ARBA00001947"/>
    </source>
</evidence>
<dbReference type="EMBL" id="LHZN01000143">
    <property type="protein sequence ID" value="KXV36984.1"/>
    <property type="molecule type" value="Genomic_DNA"/>
</dbReference>
<reference evidence="12 13" key="2">
    <citation type="submission" date="2015-06" db="EMBL/GenBank/DDBJ databases">
        <title>Improved classification and identification of acetic acid bacteria using matrix-assisted laser desorption/ionization time-of-flight mass spectrometry; Gluconobacter nephelii and Gluconobacter uchimurae are later heterotypic synonyms of Gluconobacter japonicus and Gluconobacter oxydans, respectively.</title>
        <authorList>
            <person name="Li L."/>
            <person name="Cleenwerck I."/>
            <person name="De Vuyst L."/>
            <person name="Vandamme P."/>
        </authorList>
    </citation>
    <scope>NUCLEOTIDE SEQUENCE [LARGE SCALE GENOMIC DNA]</scope>
    <source>
        <strain evidence="10 13">LMG 1356</strain>
        <strain evidence="11 12">LMG 1768</strain>
    </source>
</reference>
<dbReference type="PROSITE" id="PS00611">
    <property type="entry name" value="HISOL_DEHYDROGENASE"/>
    <property type="match status" value="1"/>
</dbReference>
<comment type="similarity">
    <text evidence="2 6 8">Belongs to the histidinol dehydrogenase family.</text>
</comment>
<reference evidence="14" key="3">
    <citation type="journal article" date="2019" name="Int. J. Syst. Evol. Microbiol.">
        <title>The Global Catalogue of Microorganisms (GCM) 10K type strain sequencing project: providing services to taxonomists for standard genome sequencing and annotation.</title>
        <authorList>
            <consortium name="The Broad Institute Genomics Platform"/>
            <consortium name="The Broad Institute Genome Sequencing Center for Infectious Disease"/>
            <person name="Wu L."/>
            <person name="Ma J."/>
        </authorList>
    </citation>
    <scope>NUCLEOTIDE SEQUENCE [LARGE SCALE GENOMIC DNA]</scope>
    <source>
        <strain evidence="14">NBRC 3250</strain>
    </source>
</reference>
<evidence type="ECO:0000256" key="8">
    <source>
        <dbReference type="RuleBase" id="RU004175"/>
    </source>
</evidence>
<dbReference type="GO" id="GO:0046872">
    <property type="term" value="F:metal ion binding"/>
    <property type="evidence" value="ECO:0007669"/>
    <property type="project" value="UniProtKB-KW"/>
</dbReference>
<proteinExistence type="inferred from homology"/>
<dbReference type="InterPro" id="IPR012131">
    <property type="entry name" value="Hstdl_DH"/>
</dbReference>
<evidence type="ECO:0000313" key="12">
    <source>
        <dbReference type="Proteomes" id="UP000075636"/>
    </source>
</evidence>
<dbReference type="EMBL" id="BSNW01000047">
    <property type="protein sequence ID" value="GLQ69836.1"/>
    <property type="molecule type" value="Genomic_DNA"/>
</dbReference>
<dbReference type="InterPro" id="IPR016161">
    <property type="entry name" value="Ald_DH/histidinol_DH"/>
</dbReference>
<dbReference type="PANTHER" id="PTHR21256:SF2">
    <property type="entry name" value="HISTIDINE BIOSYNTHESIS TRIFUNCTIONAL PROTEIN"/>
    <property type="match status" value="1"/>
</dbReference>
<dbReference type="GO" id="GO:0004399">
    <property type="term" value="F:histidinol dehydrogenase activity"/>
    <property type="evidence" value="ECO:0007669"/>
    <property type="project" value="InterPro"/>
</dbReference>
<dbReference type="PANTHER" id="PTHR21256">
    <property type="entry name" value="HISTIDINOL DEHYDROGENASE HDH"/>
    <property type="match status" value="1"/>
</dbReference>
<evidence type="ECO:0000256" key="6">
    <source>
        <dbReference type="PIRNR" id="PIRNR000099"/>
    </source>
</evidence>
<dbReference type="GO" id="GO:0000105">
    <property type="term" value="P:L-histidine biosynthetic process"/>
    <property type="evidence" value="ECO:0007669"/>
    <property type="project" value="InterPro"/>
</dbReference>
<dbReference type="Proteomes" id="UP001156672">
    <property type="component" value="Unassembled WGS sequence"/>
</dbReference>
<dbReference type="InterPro" id="IPR001692">
    <property type="entry name" value="Histidinol_DH_CS"/>
</dbReference>
<dbReference type="CDD" id="cd06572">
    <property type="entry name" value="Histidinol_dh"/>
    <property type="match status" value="1"/>
</dbReference>
<dbReference type="AlphaFoldDB" id="A0A149SYD6"/>
<evidence type="ECO:0000256" key="5">
    <source>
        <dbReference type="ARBA" id="ARBA00023002"/>
    </source>
</evidence>
<evidence type="ECO:0000313" key="11">
    <source>
        <dbReference type="EMBL" id="KXV47849.1"/>
    </source>
</evidence>
<reference evidence="9" key="4">
    <citation type="submission" date="2023-01" db="EMBL/GenBank/DDBJ databases">
        <title>Draft genome sequence of Gluconobacter albidus strain NBRC 3250.</title>
        <authorList>
            <person name="Sun Q."/>
            <person name="Mori K."/>
        </authorList>
    </citation>
    <scope>NUCLEOTIDE SEQUENCE</scope>
    <source>
        <strain evidence="9">NBRC 3250</strain>
    </source>
</reference>
<keyword evidence="3" id="KW-0479">Metal-binding</keyword>
<evidence type="ECO:0000313" key="13">
    <source>
        <dbReference type="Proteomes" id="UP000075682"/>
    </source>
</evidence>
<dbReference type="Proteomes" id="UP000075682">
    <property type="component" value="Unassembled WGS sequence"/>
</dbReference>
<gene>
    <name evidence="9" type="primary">hisD_1</name>
    <name evidence="10" type="ORF">AD941_13030</name>
    <name evidence="11" type="ORF">AD945_09180</name>
    <name evidence="9" type="ORF">GCM10007866_22890</name>
</gene>
<reference evidence="9" key="1">
    <citation type="journal article" date="2014" name="Int. J. Syst. Evol. Microbiol.">
        <title>Complete genome of a new Firmicutes species belonging to the dominant human colonic microbiota ('Ruminococcus bicirculans') reveals two chromosomes and a selective capacity to utilize plant glucans.</title>
        <authorList>
            <consortium name="NISC Comparative Sequencing Program"/>
            <person name="Wegmann U."/>
            <person name="Louis P."/>
            <person name="Goesmann A."/>
            <person name="Henrissat B."/>
            <person name="Duncan S.H."/>
            <person name="Flint H.J."/>
        </authorList>
    </citation>
    <scope>NUCLEOTIDE SEQUENCE</scope>
    <source>
        <strain evidence="9">NBRC 3250</strain>
    </source>
</reference>
<dbReference type="PRINTS" id="PR00083">
    <property type="entry name" value="HOLDHDRGNASE"/>
</dbReference>
<dbReference type="Pfam" id="PF00815">
    <property type="entry name" value="Histidinol_dh"/>
    <property type="match status" value="1"/>
</dbReference>